<evidence type="ECO:0000313" key="9">
    <source>
        <dbReference type="EMBL" id="RJE17616.1"/>
    </source>
</evidence>
<evidence type="ECO:0000259" key="7">
    <source>
        <dbReference type="Pfam" id="PF12894"/>
    </source>
</evidence>
<dbReference type="PANTHER" id="PTHR13260">
    <property type="entry name" value="ANAPHASE PROMOTING COMPLEX SUBUNIT 4 APC4"/>
    <property type="match status" value="1"/>
</dbReference>
<keyword evidence="4" id="KW-0833">Ubl conjugation pathway</keyword>
<dbReference type="SUPFAM" id="SSF50978">
    <property type="entry name" value="WD40 repeat-like"/>
    <property type="match status" value="1"/>
</dbReference>
<proteinExistence type="predicted"/>
<dbReference type="OrthoDB" id="2110451at2759"/>
<dbReference type="InterPro" id="IPR024789">
    <property type="entry name" value="APC4"/>
</dbReference>
<evidence type="ECO:0000256" key="3">
    <source>
        <dbReference type="ARBA" id="ARBA00022776"/>
    </source>
</evidence>
<evidence type="ECO:0000259" key="8">
    <source>
        <dbReference type="Pfam" id="PF12896"/>
    </source>
</evidence>
<dbReference type="Pfam" id="PF12896">
    <property type="entry name" value="ANAPC4"/>
    <property type="match status" value="1"/>
</dbReference>
<comment type="caution">
    <text evidence="9">The sequence shown here is derived from an EMBL/GenBank/DDBJ whole genome shotgun (WGS) entry which is preliminary data.</text>
</comment>
<dbReference type="InterPro" id="IPR036322">
    <property type="entry name" value="WD40_repeat_dom_sf"/>
</dbReference>
<feature type="domain" description="Anaphase-promoting complex subunit 4 long" evidence="8">
    <location>
        <begin position="304"/>
        <end position="504"/>
    </location>
</feature>
<keyword evidence="5" id="KW-0131">Cell cycle</keyword>
<name>A0A3A2Z422_9EURO</name>
<dbReference type="Gene3D" id="2.130.10.10">
    <property type="entry name" value="YVTN repeat-like/Quinoprotein amine dehydrogenase"/>
    <property type="match status" value="1"/>
</dbReference>
<evidence type="ECO:0000256" key="2">
    <source>
        <dbReference type="ARBA" id="ARBA00022618"/>
    </source>
</evidence>
<evidence type="ECO:0000256" key="6">
    <source>
        <dbReference type="SAM" id="MobiDB-lite"/>
    </source>
</evidence>
<dbReference type="GO" id="GO:0051301">
    <property type="term" value="P:cell division"/>
    <property type="evidence" value="ECO:0007669"/>
    <property type="project" value="UniProtKB-KW"/>
</dbReference>
<dbReference type="InterPro" id="IPR024790">
    <property type="entry name" value="APC4_long_dom"/>
</dbReference>
<dbReference type="InterPro" id="IPR015943">
    <property type="entry name" value="WD40/YVTN_repeat-like_dom_sf"/>
</dbReference>
<evidence type="ECO:0000256" key="1">
    <source>
        <dbReference type="ARBA" id="ARBA00016067"/>
    </source>
</evidence>
<dbReference type="EMBL" id="MVGC01000808">
    <property type="protein sequence ID" value="RJE17616.1"/>
    <property type="molecule type" value="Genomic_DNA"/>
</dbReference>
<protein>
    <recommendedName>
        <fullName evidence="1">Anaphase-promoting complex subunit 4</fullName>
    </recommendedName>
</protein>
<evidence type="ECO:0000256" key="5">
    <source>
        <dbReference type="ARBA" id="ARBA00023306"/>
    </source>
</evidence>
<dbReference type="GO" id="GO:0070979">
    <property type="term" value="P:protein K11-linked ubiquitination"/>
    <property type="evidence" value="ECO:0007669"/>
    <property type="project" value="TreeGrafter"/>
</dbReference>
<dbReference type="InterPro" id="IPR024977">
    <property type="entry name" value="Apc4-like_WD40_dom"/>
</dbReference>
<keyword evidence="3" id="KW-0498">Mitosis</keyword>
<reference evidence="10" key="1">
    <citation type="submission" date="2017-02" db="EMBL/GenBank/DDBJ databases">
        <authorList>
            <person name="Tafer H."/>
            <person name="Lopandic K."/>
        </authorList>
    </citation>
    <scope>NUCLEOTIDE SEQUENCE [LARGE SCALE GENOMIC DNA]</scope>
    <source>
        <strain evidence="10">CBS 366.77</strain>
    </source>
</reference>
<sequence length="839" mass="93114">MVNIGSQPPSIPHGPQLAPVGEKSLPAKCKPSTLAYCPTMDLIALATDDEELRVFRLNGQRVFGGSFCGDPYLDDVKDGEIRRVIWRGNGHLLAVACADGTVRIINSYGGKTVHHYPVCQTRGEETESRADEEPAKVTCLAWGTNFTDSAAAQRHLDDAAGQLSIDDLLSSDIGPSKAAAFLKADLPRELALLDAESSLPKLSTLPGTGGDDDVFSSRASIDAIFHSGSKNTSDSVDVLLVGFDDGTVHLRIFDCFEIGTFQIANPVGDYGPCRLIQATSHPLFSTHALLATVPGADNARSALHLMTVDLGFITKSGRYLSLLAYKTTQLQNLLRYINQVQRQIELEWKNAQELPARYMRSVSDDLQQKCHCDFVTAIFHQVVTGDAFDPIRELLIEIVGERGHKRWDKAVTSGYENVRRLTHECLLPALERSEMLLSRLIGLSKFHKLSAVLGLETPDLKAIVETLDCLNLLSHHIIIHANEELSQFTAFSKWLRHEIDMMTAEPMSQTLEELMEKTDFIDHAQTLKYVRGALTQSRLRDYIQQLPTMGFGNPPTAISDKWAPTGHDRSFYDTFRKLLEQRNKAQAGDSDADNVEHPKLNDLTSRLGLQFEKVSGQIALTQRRGILHRSALTLHPDCDTEVIDSLIRYEQTTIEDKACSVYIATRSISNKHILYVYRVVLDFANGVSSTSNVTVAGVNLKEGEIRQLQFIDEDDVLMVLWSGDKGSCLLNLAFHPFADARIIPDFKNDGRNLTGASPVEYAITVDILSPDSPHLEVIKHVFASSGPKSKPVKFDVNGRKDRRAICVVYGDGTRYEVLDMDAEVPEDEEDEKEEEDQEN</sequence>
<dbReference type="AlphaFoldDB" id="A0A3A2Z422"/>
<evidence type="ECO:0000256" key="4">
    <source>
        <dbReference type="ARBA" id="ARBA00022786"/>
    </source>
</evidence>
<organism evidence="9 10">
    <name type="scientific">Aspergillus sclerotialis</name>
    <dbReference type="NCBI Taxonomy" id="2070753"/>
    <lineage>
        <taxon>Eukaryota</taxon>
        <taxon>Fungi</taxon>
        <taxon>Dikarya</taxon>
        <taxon>Ascomycota</taxon>
        <taxon>Pezizomycotina</taxon>
        <taxon>Eurotiomycetes</taxon>
        <taxon>Eurotiomycetidae</taxon>
        <taxon>Eurotiales</taxon>
        <taxon>Aspergillaceae</taxon>
        <taxon>Aspergillus</taxon>
        <taxon>Aspergillus subgen. Polypaecilum</taxon>
    </lineage>
</organism>
<feature type="domain" description="Anaphase-promoting complex subunit 4-like WD40" evidence="7">
    <location>
        <begin position="34"/>
        <end position="144"/>
    </location>
</feature>
<feature type="region of interest" description="Disordered" evidence="6">
    <location>
        <begin position="820"/>
        <end position="839"/>
    </location>
</feature>
<dbReference type="PANTHER" id="PTHR13260:SF0">
    <property type="entry name" value="ANAPHASE-PROMOTING COMPLEX SUBUNIT 4"/>
    <property type="match status" value="1"/>
</dbReference>
<gene>
    <name evidence="9" type="ORF">PHISCL_10047</name>
</gene>
<keyword evidence="2" id="KW-0132">Cell division</keyword>
<keyword evidence="10" id="KW-1185">Reference proteome</keyword>
<accession>A0A3A2Z422</accession>
<dbReference type="Pfam" id="PF12894">
    <property type="entry name" value="ANAPC4_WD40"/>
    <property type="match status" value="1"/>
</dbReference>
<dbReference type="GO" id="GO:0034399">
    <property type="term" value="C:nuclear periphery"/>
    <property type="evidence" value="ECO:0007669"/>
    <property type="project" value="TreeGrafter"/>
</dbReference>
<evidence type="ECO:0000313" key="10">
    <source>
        <dbReference type="Proteomes" id="UP000266188"/>
    </source>
</evidence>
<dbReference type="GO" id="GO:0031145">
    <property type="term" value="P:anaphase-promoting complex-dependent catabolic process"/>
    <property type="evidence" value="ECO:0007669"/>
    <property type="project" value="InterPro"/>
</dbReference>
<dbReference type="Proteomes" id="UP000266188">
    <property type="component" value="Unassembled WGS sequence"/>
</dbReference>
<dbReference type="GO" id="GO:0005680">
    <property type="term" value="C:anaphase-promoting complex"/>
    <property type="evidence" value="ECO:0007669"/>
    <property type="project" value="InterPro"/>
</dbReference>
<dbReference type="STRING" id="2070753.A0A3A2Z422"/>